<dbReference type="RefSeq" id="WP_021226121.1">
    <property type="nucleotide sequence ID" value="NZ_ATDP01000089.1"/>
</dbReference>
<evidence type="ECO:0000313" key="2">
    <source>
        <dbReference type="Proteomes" id="UP000015531"/>
    </source>
</evidence>
<proteinExistence type="predicted"/>
<dbReference type="EMBL" id="ATDP01000089">
    <property type="protein sequence ID" value="EQB14925.1"/>
    <property type="molecule type" value="Genomic_DNA"/>
</dbReference>
<gene>
    <name evidence="1" type="ORF">RLDS_12200</name>
</gene>
<accession>T0ISX5</accession>
<name>T0ISX5_9SPHN</name>
<protein>
    <submittedName>
        <fullName evidence="1">Uncharacterized protein</fullName>
    </submittedName>
</protein>
<dbReference type="OrthoDB" id="7471862at2"/>
<dbReference type="AlphaFoldDB" id="T0ISX5"/>
<evidence type="ECO:0000313" key="1">
    <source>
        <dbReference type="EMBL" id="EQB14925.1"/>
    </source>
</evidence>
<sequence>MLTLLLAEFLEGIPGLDTRGDVRRISDTVAKKIRVGIAEIRRHREDTGGTALPSVIIRSN</sequence>
<comment type="caution">
    <text evidence="1">The sequence shown here is derived from an EMBL/GenBank/DDBJ whole genome shotgun (WGS) entry which is preliminary data.</text>
</comment>
<keyword evidence="2" id="KW-1185">Reference proteome</keyword>
<organism evidence="1 2">
    <name type="scientific">Sphingobium lactosutens DS20</name>
    <dbReference type="NCBI Taxonomy" id="1331060"/>
    <lineage>
        <taxon>Bacteria</taxon>
        <taxon>Pseudomonadati</taxon>
        <taxon>Pseudomonadota</taxon>
        <taxon>Alphaproteobacteria</taxon>
        <taxon>Sphingomonadales</taxon>
        <taxon>Sphingomonadaceae</taxon>
        <taxon>Sphingobium</taxon>
    </lineage>
</organism>
<dbReference type="Proteomes" id="UP000015531">
    <property type="component" value="Unassembled WGS sequence"/>
</dbReference>
<dbReference type="PATRIC" id="fig|1331060.3.peg.2315"/>
<reference evidence="1 2" key="1">
    <citation type="journal article" date="2013" name="Genome Announc.">
        <title>Draft Genome Sequence of Sphingobium lactosutens Strain DS20T, Isolated from a Hexachlorocyclohexane Dumpsite.</title>
        <authorList>
            <person name="Kumar R."/>
            <person name="Dwivedi V."/>
            <person name="Negi V."/>
            <person name="Khurana J.P."/>
            <person name="Lal R."/>
        </authorList>
    </citation>
    <scope>NUCLEOTIDE SEQUENCE [LARGE SCALE GENOMIC DNA]</scope>
    <source>
        <strain evidence="1 2">DS20</strain>
    </source>
</reference>